<feature type="transmembrane region" description="Helical" evidence="2">
    <location>
        <begin position="449"/>
        <end position="468"/>
    </location>
</feature>
<dbReference type="SUPFAM" id="SSF56300">
    <property type="entry name" value="Metallo-dependent phosphatases"/>
    <property type="match status" value="1"/>
</dbReference>
<keyword evidence="2" id="KW-1133">Transmembrane helix</keyword>
<evidence type="ECO:0000313" key="3">
    <source>
        <dbReference type="EMBL" id="GIJ26461.1"/>
    </source>
</evidence>
<evidence type="ECO:0000313" key="4">
    <source>
        <dbReference type="Proteomes" id="UP000653076"/>
    </source>
</evidence>
<gene>
    <name evidence="3" type="ORF">Vqi01_16230</name>
</gene>
<feature type="compositionally biased region" description="Basic and acidic residues" evidence="1">
    <location>
        <begin position="25"/>
        <end position="36"/>
    </location>
</feature>
<accession>A0ABQ4J8F7</accession>
<comment type="caution">
    <text evidence="3">The sequence shown here is derived from an EMBL/GenBank/DDBJ whole genome shotgun (WGS) entry which is preliminary data.</text>
</comment>
<feature type="region of interest" description="Disordered" evidence="1">
    <location>
        <begin position="1"/>
        <end position="108"/>
    </location>
</feature>
<dbReference type="Gene3D" id="3.60.21.10">
    <property type="match status" value="1"/>
</dbReference>
<sequence length="652" mass="70900">MPIRQADAGALAAQHARAVGTRLRRVTEDPTPRDEPVDTPDDGPRPESANRTPPSGPSTAEPPAEAYDSESPGAATGRAAPLGPYAEESDGGRVARRPRSTDPLELGFTPRKPVPWLAPFLLVSTGLRTLLAMLFGAYLDKRELQKALDAEVGKQVGPDGGLWLDYVADLGDGFNATYSVAYLLAQPELVVDGHRLPRAQTLVMGGDQVYPSADYAAYEDRCKGPYQAALPGTPPEQPTVFAVPGNHDWYDGLTAFLRLFVRSRDRHFGGWRTGQSRSYFAVELPADWWLLGLDDQSGSYVDDPQLTYFDAVAKKLGPQSRVILAVPAPAWVKAVDHPTAYDSIDYFIRTIVAPTGARVRLLISGDLHHYARYTGPDDRQLITSGSGGAYLYPTHKLPERIEVPPRDTLARRSSPSQTYDLAGRYPDAARSRRYGWGIFGRLPRRNPGFAALLGVLHTLLMFSMAGVADFRSVASEQRLFSVPLVMMVLVTVLAAALFAKPPSSSGKRHARHWILGVAHGLVHVGLAAAGTWAWLALPFHEWPWPLPAVAAATIYLPVSGLVASQLVAAYLLVASGFGVNVNELFAGQGIEDAKGFVRLRIDPDGTLTIYPIAIDRVAREWRVNPDDSPDSSWLTPTTPLHPRLAEPPTTLT</sequence>
<feature type="transmembrane region" description="Helical" evidence="2">
    <location>
        <begin position="480"/>
        <end position="500"/>
    </location>
</feature>
<reference evidence="3 4" key="1">
    <citation type="submission" date="2021-01" db="EMBL/GenBank/DDBJ databases">
        <title>Whole genome shotgun sequence of Verrucosispora qiuiae NBRC 106684.</title>
        <authorList>
            <person name="Komaki H."/>
            <person name="Tamura T."/>
        </authorList>
    </citation>
    <scope>NUCLEOTIDE SEQUENCE [LARGE SCALE GENOMIC DNA]</scope>
    <source>
        <strain evidence="3 4">NBRC 106684</strain>
    </source>
</reference>
<evidence type="ECO:0008006" key="5">
    <source>
        <dbReference type="Google" id="ProtNLM"/>
    </source>
</evidence>
<dbReference type="InterPro" id="IPR029052">
    <property type="entry name" value="Metallo-depent_PP-like"/>
</dbReference>
<name>A0ABQ4J8F7_9ACTN</name>
<organism evidence="3 4">
    <name type="scientific">Micromonospora qiuiae</name>
    <dbReference type="NCBI Taxonomy" id="502268"/>
    <lineage>
        <taxon>Bacteria</taxon>
        <taxon>Bacillati</taxon>
        <taxon>Actinomycetota</taxon>
        <taxon>Actinomycetes</taxon>
        <taxon>Micromonosporales</taxon>
        <taxon>Micromonosporaceae</taxon>
        <taxon>Micromonospora</taxon>
    </lineage>
</organism>
<protein>
    <recommendedName>
        <fullName evidence="5">Metallophosphoesterase</fullName>
    </recommendedName>
</protein>
<feature type="compositionally biased region" description="Low complexity" evidence="1">
    <location>
        <begin position="1"/>
        <end position="18"/>
    </location>
</feature>
<keyword evidence="2" id="KW-0472">Membrane</keyword>
<feature type="transmembrane region" description="Helical" evidence="2">
    <location>
        <begin position="554"/>
        <end position="573"/>
    </location>
</feature>
<feature type="transmembrane region" description="Helical" evidence="2">
    <location>
        <begin position="512"/>
        <end position="534"/>
    </location>
</feature>
<evidence type="ECO:0000256" key="2">
    <source>
        <dbReference type="SAM" id="Phobius"/>
    </source>
</evidence>
<keyword evidence="4" id="KW-1185">Reference proteome</keyword>
<feature type="region of interest" description="Disordered" evidence="1">
    <location>
        <begin position="625"/>
        <end position="652"/>
    </location>
</feature>
<evidence type="ECO:0000256" key="1">
    <source>
        <dbReference type="SAM" id="MobiDB-lite"/>
    </source>
</evidence>
<keyword evidence="2" id="KW-0812">Transmembrane</keyword>
<dbReference type="EMBL" id="BOPC01000022">
    <property type="protein sequence ID" value="GIJ26461.1"/>
    <property type="molecule type" value="Genomic_DNA"/>
</dbReference>
<dbReference type="PANTHER" id="PTHR34211:SF3">
    <property type="entry name" value="CALCINEURIN-LIKE METALLO-PHOSPHOESTERASE SUPERFAMILY PROTEIN"/>
    <property type="match status" value="1"/>
</dbReference>
<feature type="transmembrane region" description="Helical" evidence="2">
    <location>
        <begin position="116"/>
        <end position="139"/>
    </location>
</feature>
<dbReference type="Proteomes" id="UP000653076">
    <property type="component" value="Unassembled WGS sequence"/>
</dbReference>
<proteinExistence type="predicted"/>
<dbReference type="PANTHER" id="PTHR34211">
    <property type="entry name" value="CALCINEURIN-LIKE METALLO-PHOSPHOESTERASE SUPERFAMILY PROTEIN"/>
    <property type="match status" value="1"/>
</dbReference>